<reference evidence="4" key="3">
    <citation type="submission" date="1999-04" db="EMBL/GenBank/DDBJ databases">
        <authorList>
            <person name="Bevan M."/>
            <person name="Peters S.A."/>
            <person name="van Staveren M."/>
            <person name="Dirkse W."/>
            <person name="Stiekema W."/>
            <person name="Bancroft I."/>
            <person name="Mewes H.W."/>
            <person name="Mayer K.F.X."/>
            <person name="Schueller C."/>
        </authorList>
    </citation>
    <scope>NUCLEOTIDE SEQUENCE</scope>
</reference>
<keyword evidence="3" id="KW-0472">Membrane</keyword>
<evidence type="ECO:0000256" key="2">
    <source>
        <dbReference type="ARBA" id="ARBA00023180"/>
    </source>
</evidence>
<organism evidence="4">
    <name type="scientific">Arabidopsis thaliana</name>
    <name type="common">Mouse-ear cress</name>
    <dbReference type="NCBI Taxonomy" id="3702"/>
    <lineage>
        <taxon>Eukaryota</taxon>
        <taxon>Viridiplantae</taxon>
        <taxon>Streptophyta</taxon>
        <taxon>Embryophyta</taxon>
        <taxon>Tracheophyta</taxon>
        <taxon>Spermatophyta</taxon>
        <taxon>Magnoliopsida</taxon>
        <taxon>eudicotyledons</taxon>
        <taxon>Gunneridae</taxon>
        <taxon>Pentapetalae</taxon>
        <taxon>rosids</taxon>
        <taxon>malvids</taxon>
        <taxon>Brassicales</taxon>
        <taxon>Brassicaceae</taxon>
        <taxon>Camelineae</taxon>
        <taxon>Arabidopsis</taxon>
    </lineage>
</organism>
<dbReference type="InterPro" id="IPR004911">
    <property type="entry name" value="Interferon-induced_GILT"/>
</dbReference>
<comment type="similarity">
    <text evidence="1">Belongs to the GILT family.</text>
</comment>
<dbReference type="PIR" id="T06647">
    <property type="entry name" value="T06647"/>
</dbReference>
<feature type="transmembrane region" description="Helical" evidence="3">
    <location>
        <begin position="194"/>
        <end position="217"/>
    </location>
</feature>
<proteinExistence type="inferred from homology"/>
<evidence type="ECO:0000256" key="1">
    <source>
        <dbReference type="ARBA" id="ARBA00005679"/>
    </source>
</evidence>
<reference key="1">
    <citation type="journal article" date="1999" name="Nature">
        <title>Sequence and analysis of chromosome 4 of the plant Arabidopsis thaliana.</title>
        <authorList>
            <consortium name="EU"/>
            <consortium name="CSHL and WU Arabidopsis Sequencing Project"/>
            <person name="Mayer K."/>
            <person name="Schuller C."/>
            <person name="Wambutt R."/>
            <person name="Murphy G."/>
            <person name="Volckaert G."/>
            <person name="Pohl T."/>
            <person name="Dusterhoft A."/>
            <person name="Stiekema W."/>
            <person name="Entian K.D."/>
            <person name="Terryn N."/>
            <person name="Harris B."/>
            <person name="Ansorge W."/>
            <person name="Brandt P."/>
            <person name="Grivell L."/>
            <person name="Rieger M."/>
            <person name="Weichselgartner M."/>
            <person name="de Simone V."/>
            <person name="Obermaier B."/>
            <person name="Mache R."/>
            <person name="Muller M."/>
            <person name="Kreis M."/>
            <person name="Delseny M."/>
            <person name="Puigdomenech P."/>
            <person name="Watson M."/>
            <person name="Schmidtheini T."/>
            <person name="Reichert B."/>
            <person name="Portatelle D."/>
            <person name="Perez-Alonso M."/>
            <person name="Boutry M."/>
            <person name="Bancroft I."/>
            <person name="Vos P."/>
            <person name="Hoheisel J."/>
            <person name="Zimmermann W."/>
            <person name="Wedler H."/>
            <person name="Ridley P."/>
            <person name="Langham S.A."/>
            <person name="McCullagh B."/>
            <person name="Bilham L."/>
            <person name="Robben J."/>
            <person name="Van der Schueren J."/>
            <person name="Grymonprez B."/>
            <person name="Chuang Y.J."/>
            <person name="Vandenbussche F."/>
            <person name="Braeken M."/>
            <person name="Weltjens I."/>
            <person name="Voet M."/>
            <person name="Bastiaens I."/>
            <person name="Aert R."/>
            <person name="Defoor E."/>
            <person name="Weitzenegger T."/>
            <person name="Bothe G."/>
            <person name="Ramsperger U."/>
            <person name="Hilbert H."/>
            <person name="Braun M."/>
            <person name="Holzer E."/>
            <person name="Brandt A."/>
            <person name="Peters S."/>
            <person name="van Staveren M."/>
            <person name="Dirske W."/>
            <person name="Mooijman P."/>
            <person name="Klein Lankhorst R."/>
            <person name="Rose M."/>
            <person name="Hauf J."/>
            <person name="Kotter P."/>
            <person name="Berneiser S."/>
            <person name="Hempel S."/>
            <person name="Feldpausch M."/>
            <person name="Lamberth S."/>
            <person name="Van den Daele H."/>
            <person name="De Keyser A."/>
            <person name="Buysshaert C."/>
            <person name="Gielen J."/>
            <person name="Villarroel R."/>
            <person name="De Clercq R."/>
            <person name="Van Montagu M."/>
            <person name="Rogers J."/>
            <person name="Cronin A."/>
            <person name="Quail M."/>
            <person name="Bray-Allen S."/>
            <person name="Clark L."/>
            <person name="Doggett J."/>
            <person name="Hall S."/>
            <person name="Kay M."/>
            <person name="Lennard N."/>
            <person name="McLay K."/>
            <person name="Mayes R."/>
            <person name="Pettett A."/>
            <person name="Rajandream M.A."/>
            <person name="Lyne M."/>
            <person name="Benes V."/>
            <person name="Rechmann S."/>
            <person name="Borkova D."/>
            <person name="Blocker H."/>
            <person name="Scharfe M."/>
            <person name="Grimm M."/>
            <person name="Lohnert T.H."/>
            <person name="Dose S."/>
            <person name="de Haan M."/>
            <person name="Maarse A."/>
            <person name="Schafer M."/>
            <person name="Muller-Auer S."/>
            <person name="Gabel C."/>
            <person name="Fuchs M."/>
            <person name="Fartmann B."/>
            <person name="Granderath K."/>
            <person name="Dauner D."/>
            <person name="Herzl A."/>
            <person name="Neumann S."/>
            <person name="Argiriou A."/>
            <person name="Vitale D."/>
            <person name="Liguori R."/>
            <person name="Piravandi E."/>
            <person name="Massenet O."/>
            <person name="Quigley F."/>
            <person name="Clabauld G."/>
            <person name="Mundlein A."/>
            <person name="Felber R."/>
            <person name="Schnabl S."/>
            <person name="Hiller R."/>
            <person name="Schmidt W."/>
            <person name="Lecharny A."/>
            <person name="Aubourg S."/>
            <person name="Chefdor F."/>
            <person name="Cooke R."/>
            <person name="Berger C."/>
            <person name="Montfort A."/>
            <person name="Casacuberta E."/>
            <person name="Gibbons T."/>
            <person name="Weber N."/>
            <person name="Vandenbol M."/>
            <person name="Bargues M."/>
            <person name="Terol J."/>
            <person name="Torres A."/>
            <person name="Perez-Perez A."/>
            <person name="Purnelle B."/>
            <person name="Bent E."/>
            <person name="Johnson S."/>
            <person name="Tacon D."/>
            <person name="Jesse T."/>
            <person name="Heijnen L."/>
            <person name="Schwarz S."/>
            <person name="Scholler P."/>
            <person name="Heber S."/>
            <person name="Francs P."/>
            <person name="Bielke C."/>
            <person name="Frishman D."/>
            <person name="Haase D."/>
            <person name="Lemcke K."/>
            <person name="Mewes H.W."/>
            <person name="Stocker S."/>
            <person name="Zaccaria P."/>
            <person name="Bevan M."/>
            <person name="Wilson R.K."/>
            <person name="de la Bastide M."/>
            <person name="Habermann K."/>
            <person name="Parnell L."/>
            <person name="Dedhia N."/>
            <person name="Gnoj L."/>
            <person name="Schutz K."/>
            <person name="Huang E."/>
            <person name="Spiegel L."/>
            <person name="Sehkon M."/>
            <person name="Murray J."/>
            <person name="Sheet P."/>
            <person name="Cordes M."/>
            <person name="Abu-Threideh J."/>
            <person name="Stoneking T."/>
            <person name="Kalicki J."/>
            <person name="Graves T."/>
            <person name="Harmon G."/>
            <person name="Edwards J."/>
            <person name="Latreille P."/>
            <person name="Courtney L."/>
            <person name="Cloud J."/>
            <person name="Abbott A."/>
            <person name="Scott K."/>
            <person name="Johnson D."/>
            <person name="Minx P."/>
            <person name="Bentley D."/>
            <person name="Fulton B."/>
            <person name="Miller N."/>
            <person name="Greco T."/>
            <person name="Kemp K."/>
            <person name="Kramer J."/>
            <person name="Fulton L."/>
            <person name="Mardis E."/>
            <person name="Dante M."/>
            <person name="Pepin K."/>
            <person name="Hillier L."/>
            <person name="Nelson J."/>
            <person name="Spieth J."/>
            <person name="Ryan E."/>
            <person name="Andrews S."/>
            <person name="Geisel C."/>
            <person name="Layman D."/>
            <person name="Du H."/>
            <person name="Ali J."/>
            <person name="Berghoff A."/>
            <person name="Jones K."/>
            <person name="Drone K."/>
            <person name="Cotton M."/>
            <person name="Joshu C."/>
            <person name="Antonoiu B."/>
            <person name="Zidanic M."/>
            <person name="Strong C."/>
            <person name="Sun H."/>
            <person name="Lamar B."/>
            <person name="Yordan C."/>
            <person name="Ma P."/>
            <person name="Zhong J."/>
            <person name="Preston R."/>
            <person name="Vil D."/>
            <person name="Shekher M."/>
            <person name="Matero A."/>
            <person name="Shah R."/>
            <person name="Swaby I.K."/>
            <person name="O'Shaughnessy A."/>
            <person name="Rodriguez M."/>
            <person name="Hoffmann J."/>
            <person name="Till S."/>
            <person name="Granat S."/>
            <person name="Shohdy N."/>
            <person name="Hasegawa A."/>
            <person name="Hameed A."/>
            <person name="Lodhi M."/>
            <person name="Johnson A."/>
            <person name="Chen E."/>
            <person name="Marra M."/>
            <person name="Martienssen R."/>
            <person name="McCombie W.R."/>
        </authorList>
    </citation>
    <scope>NUCLEOTIDE SEQUENCE [LARGE SCALE GENOMIC DNA]</scope>
    <source>
        <strain>cv. Columbia</strain>
    </source>
</reference>
<sequence length="250" mass="28607">MASSSATKFVDLFPCLFLACLFVFTYSNNLVVAENSNKVKINLYYESLCPYCQNFIVDDLGKIFDSDLLKITDLKLVPFGNAHISNNLTITCQHGEEECKLNALEACGIRTLPDPKLQYKFIRCVEKDTNEWESCVKKSGREKAINDCYNGDLSQKLILGYAKLTSSLKPKHEYVPWVTLNGKPLYDVYITLPFIFILTNFKLISLFWGCRITIIWSHKSAKRTKERISQNYAVPRSCMRGKCQSFKSPM</sequence>
<dbReference type="PANTHER" id="PTHR13234:SF53">
    <property type="entry name" value="GAMMA INTERFERON RESPONSIVE LYSOSOMAL THIOL (GILT) REDUCTASE FAMILY PROTEIN-RELATED"/>
    <property type="match status" value="1"/>
</dbReference>
<keyword evidence="3" id="KW-0812">Transmembrane</keyword>
<dbReference type="ExpressionAtlas" id="Q9STZ7">
    <property type="expression patterns" value="baseline and differential"/>
</dbReference>
<dbReference type="EMBL" id="AL161535">
    <property type="protein sequence ID" value="CAB78331.1"/>
    <property type="molecule type" value="Genomic_DNA"/>
</dbReference>
<gene>
    <name evidence="4" type="primary">T20K18.240</name>
    <name evidence="5" type="ordered locus">At4g12890</name>
</gene>
<evidence type="ECO:0000256" key="3">
    <source>
        <dbReference type="SAM" id="Phobius"/>
    </source>
</evidence>
<reference evidence="4" key="2">
    <citation type="submission" date="1999-04" db="EMBL/GenBank/DDBJ databases">
        <authorList>
            <person name="EU Arabidopsis sequencing project"/>
        </authorList>
    </citation>
    <scope>NUCLEOTIDE SEQUENCE</scope>
</reference>
<name>Q9STZ7_ARATH</name>
<accession>Q9STZ7</accession>
<keyword evidence="3" id="KW-1133">Transmembrane helix</keyword>
<evidence type="ECO:0000313" key="5">
    <source>
        <dbReference type="EMBL" id="CAB78331.1"/>
    </source>
</evidence>
<protein>
    <submittedName>
        <fullName evidence="5">Uncharacterized protein AT4g12890</fullName>
    </submittedName>
    <submittedName>
        <fullName evidence="4">Uncharacterized protein T20K18.240</fullName>
    </submittedName>
</protein>
<dbReference type="GO" id="GO:0016671">
    <property type="term" value="F:oxidoreductase activity, acting on a sulfur group of donors, disulfide as acceptor"/>
    <property type="evidence" value="ECO:0007669"/>
    <property type="project" value="InterPro"/>
</dbReference>
<dbReference type="AlphaFoldDB" id="Q9STZ7"/>
<dbReference type="Pfam" id="PF03227">
    <property type="entry name" value="GILT"/>
    <property type="match status" value="1"/>
</dbReference>
<dbReference type="PANTHER" id="PTHR13234">
    <property type="entry name" value="GAMMA-INTERFERON INDUCIBLE LYSOSOMAL THIOL REDUCTASE GILT"/>
    <property type="match status" value="1"/>
</dbReference>
<reference evidence="5" key="4">
    <citation type="submission" date="2000-03" db="EMBL/GenBank/DDBJ databases">
        <authorList>
            <person name="Peters S.A."/>
            <person name="van Staveren M."/>
            <person name="Dirkse W."/>
            <person name="Stiekema W."/>
            <person name="Mewes H.W."/>
            <person name="Lemcke K."/>
            <person name="Mayer K.F.X."/>
        </authorList>
    </citation>
    <scope>NUCLEOTIDE SEQUENCE</scope>
</reference>
<dbReference type="EMBL" id="AL049640">
    <property type="protein sequence ID" value="CAB41006.1"/>
    <property type="molecule type" value="Genomic_DNA"/>
</dbReference>
<keyword evidence="2" id="KW-0325">Glycoprotein</keyword>
<evidence type="ECO:0000313" key="4">
    <source>
        <dbReference type="EMBL" id="CAB41006.1"/>
    </source>
</evidence>